<dbReference type="InterPro" id="IPR007111">
    <property type="entry name" value="NACHT_NTPase"/>
</dbReference>
<keyword evidence="3" id="KW-1185">Reference proteome</keyword>
<sequence length="774" mass="88160">MNIFSTVKPKVPYPVINHCGNGSNNCYTELDVPFMECSVRGVRPNISLALIARTSEGDKAIPSDTLITQEGIGYTSSVTTRSPFHYSDSLVLLVCKASSSTEMLANDESTIMIQNGAVDISHREVTLQYVERGTKLEIVCANDDVGFLVWKNELSSNNGHENVLLYAVFIGKQVTNVVQSDVILGTNGSLVIPTVDVQHEGRYTCVYGDGINNGVRVYDVVVVDFGRPIKRTEREGEEDLPNSEPNSFAGGDSEEIKKQFLKELKEKYKDLYDAVQPIPYIKDRLYCVDRVFVEGGIEFLDSYKGETKGTWKNLDSYQNVFNDQRVQSSRRILEGEPGYGKSTVTLQFAYDWCNSKDTSALKDVEIMILLRLRQMGGVSSIYRAIKQFILPKDTLLNEKDIEKIMRHCASAVVILDGFDEYPDQDITSASDVMNIIARQMFQDVEVVTTTRSSFLPKKYPALTKRLRLTGFDDSARRYYIRKAVVGDDDEERVQKVEESLQENPILSDLCQVPLLFVIFAHMTHESEKFRKLDSVTSFFRYMISCFHSHMRNKMDDENVRKYELFESEHQNLDKAAFDALCGSSQKIVWKKDDLSQILGQEFYDQYVCIGILVEEEVIDIIDDPGTPITQHVQYKTEVRFYHKLFCEWYAAYYLSSYLQQNAVVDLSEFLQHLDPFDVQYLYRFSCGLNTDTAEQIITYLKNIEGGDKFAILCILEQTGKVDHIKETIRELCFEGVIISGHDSLLLQRSSMQLLEIAARNDVSVLASYYSFIFS</sequence>
<gene>
    <name evidence="2" type="ORF">HOLleu_42843</name>
</gene>
<dbReference type="AlphaFoldDB" id="A0A9Q0YBA1"/>
<dbReference type="PANTHER" id="PTHR46312:SF2">
    <property type="entry name" value="NUCLEOTIDE-BINDING OLIGOMERIZATION DOMAIN-CONTAINING PROTEIN 2-LIKE"/>
    <property type="match status" value="1"/>
</dbReference>
<dbReference type="InterPro" id="IPR013783">
    <property type="entry name" value="Ig-like_fold"/>
</dbReference>
<accession>A0A9Q0YBA1</accession>
<dbReference type="SUPFAM" id="SSF52540">
    <property type="entry name" value="P-loop containing nucleoside triphosphate hydrolases"/>
    <property type="match status" value="1"/>
</dbReference>
<dbReference type="Proteomes" id="UP001152320">
    <property type="component" value="Unassembled WGS sequence"/>
</dbReference>
<protein>
    <submittedName>
        <fullName evidence="2">NLR family CARD domain-containing protein 4</fullName>
    </submittedName>
</protein>
<feature type="domain" description="NACHT" evidence="1">
    <location>
        <begin position="332"/>
        <end position="483"/>
    </location>
</feature>
<dbReference type="InterPro" id="IPR036179">
    <property type="entry name" value="Ig-like_dom_sf"/>
</dbReference>
<dbReference type="PANTHER" id="PTHR46312">
    <property type="entry name" value="NACHT DOMAIN-CONTAINING PROTEIN"/>
    <property type="match status" value="1"/>
</dbReference>
<proteinExistence type="predicted"/>
<dbReference type="Gene3D" id="2.60.40.10">
    <property type="entry name" value="Immunoglobulins"/>
    <property type="match status" value="1"/>
</dbReference>
<comment type="caution">
    <text evidence="2">The sequence shown here is derived from an EMBL/GenBank/DDBJ whole genome shotgun (WGS) entry which is preliminary data.</text>
</comment>
<dbReference type="Gene3D" id="3.40.50.300">
    <property type="entry name" value="P-loop containing nucleotide triphosphate hydrolases"/>
    <property type="match status" value="1"/>
</dbReference>
<dbReference type="SUPFAM" id="SSF48726">
    <property type="entry name" value="Immunoglobulin"/>
    <property type="match status" value="1"/>
</dbReference>
<dbReference type="Pfam" id="PF05729">
    <property type="entry name" value="NACHT"/>
    <property type="match status" value="1"/>
</dbReference>
<dbReference type="CDD" id="cd00096">
    <property type="entry name" value="Ig"/>
    <property type="match status" value="1"/>
</dbReference>
<evidence type="ECO:0000313" key="2">
    <source>
        <dbReference type="EMBL" id="KAJ8018910.1"/>
    </source>
</evidence>
<dbReference type="OrthoDB" id="427518at2759"/>
<organism evidence="2 3">
    <name type="scientific">Holothuria leucospilota</name>
    <name type="common">Black long sea cucumber</name>
    <name type="synonym">Mertensiothuria leucospilota</name>
    <dbReference type="NCBI Taxonomy" id="206669"/>
    <lineage>
        <taxon>Eukaryota</taxon>
        <taxon>Metazoa</taxon>
        <taxon>Echinodermata</taxon>
        <taxon>Eleutherozoa</taxon>
        <taxon>Echinozoa</taxon>
        <taxon>Holothuroidea</taxon>
        <taxon>Aspidochirotacea</taxon>
        <taxon>Aspidochirotida</taxon>
        <taxon>Holothuriidae</taxon>
        <taxon>Holothuria</taxon>
    </lineage>
</organism>
<evidence type="ECO:0000259" key="1">
    <source>
        <dbReference type="Pfam" id="PF05729"/>
    </source>
</evidence>
<reference evidence="2" key="1">
    <citation type="submission" date="2021-10" db="EMBL/GenBank/DDBJ databases">
        <title>Tropical sea cucumber genome reveals ecological adaptation and Cuvierian tubules defense mechanism.</title>
        <authorList>
            <person name="Chen T."/>
        </authorList>
    </citation>
    <scope>NUCLEOTIDE SEQUENCE</scope>
    <source>
        <strain evidence="2">Nanhai2018</strain>
        <tissue evidence="2">Muscle</tissue>
    </source>
</reference>
<name>A0A9Q0YBA1_HOLLE</name>
<dbReference type="InterPro" id="IPR027417">
    <property type="entry name" value="P-loop_NTPase"/>
</dbReference>
<evidence type="ECO:0000313" key="3">
    <source>
        <dbReference type="Proteomes" id="UP001152320"/>
    </source>
</evidence>
<dbReference type="EMBL" id="JAIZAY010000145">
    <property type="protein sequence ID" value="KAJ8018910.1"/>
    <property type="molecule type" value="Genomic_DNA"/>
</dbReference>